<feature type="non-terminal residue" evidence="3">
    <location>
        <position position="1"/>
    </location>
</feature>
<protein>
    <recommendedName>
        <fullName evidence="2">Peptidase M56 domain-containing protein</fullName>
    </recommendedName>
</protein>
<dbReference type="PANTHER" id="PTHR34978:SF3">
    <property type="entry name" value="SLR0241 PROTEIN"/>
    <property type="match status" value="1"/>
</dbReference>
<feature type="transmembrane region" description="Helical" evidence="1">
    <location>
        <begin position="103"/>
        <end position="124"/>
    </location>
</feature>
<keyword evidence="1" id="KW-0812">Transmembrane</keyword>
<feature type="domain" description="Peptidase M56" evidence="2">
    <location>
        <begin position="2"/>
        <end position="280"/>
    </location>
</feature>
<comment type="caution">
    <text evidence="3">The sequence shown here is derived from an EMBL/GenBank/DDBJ whole genome shotgun (WGS) entry which is preliminary data.</text>
</comment>
<dbReference type="Pfam" id="PF05569">
    <property type="entry name" value="Peptidase_M56"/>
    <property type="match status" value="1"/>
</dbReference>
<dbReference type="Proteomes" id="UP000263642">
    <property type="component" value="Unassembled WGS sequence"/>
</dbReference>
<name>A0A3D3RBC7_9PLAN</name>
<dbReference type="EMBL" id="DQAY01000150">
    <property type="protein sequence ID" value="HCO26135.1"/>
    <property type="molecule type" value="Genomic_DNA"/>
</dbReference>
<dbReference type="InterPro" id="IPR008756">
    <property type="entry name" value="Peptidase_M56"/>
</dbReference>
<dbReference type="InterPro" id="IPR052173">
    <property type="entry name" value="Beta-lactam_resp_regulator"/>
</dbReference>
<reference evidence="3 4" key="1">
    <citation type="journal article" date="2018" name="Nat. Biotechnol.">
        <title>A standardized bacterial taxonomy based on genome phylogeny substantially revises the tree of life.</title>
        <authorList>
            <person name="Parks D.H."/>
            <person name="Chuvochina M."/>
            <person name="Waite D.W."/>
            <person name="Rinke C."/>
            <person name="Skarshewski A."/>
            <person name="Chaumeil P.A."/>
            <person name="Hugenholtz P."/>
        </authorList>
    </citation>
    <scope>NUCLEOTIDE SEQUENCE [LARGE SCALE GENOMIC DNA]</scope>
    <source>
        <strain evidence="3">UBA9375</strain>
    </source>
</reference>
<keyword evidence="1" id="KW-0472">Membrane</keyword>
<evidence type="ECO:0000256" key="1">
    <source>
        <dbReference type="SAM" id="Phobius"/>
    </source>
</evidence>
<organism evidence="3 4">
    <name type="scientific">Gimesia maris</name>
    <dbReference type="NCBI Taxonomy" id="122"/>
    <lineage>
        <taxon>Bacteria</taxon>
        <taxon>Pseudomonadati</taxon>
        <taxon>Planctomycetota</taxon>
        <taxon>Planctomycetia</taxon>
        <taxon>Planctomycetales</taxon>
        <taxon>Planctomycetaceae</taxon>
        <taxon>Gimesia</taxon>
    </lineage>
</organism>
<proteinExistence type="predicted"/>
<evidence type="ECO:0000313" key="3">
    <source>
        <dbReference type="EMBL" id="HCO26135.1"/>
    </source>
</evidence>
<dbReference type="CDD" id="cd07341">
    <property type="entry name" value="M56_BlaR1_MecR1_like"/>
    <property type="match status" value="1"/>
</dbReference>
<evidence type="ECO:0000313" key="4">
    <source>
        <dbReference type="Proteomes" id="UP000263642"/>
    </source>
</evidence>
<keyword evidence="1" id="KW-1133">Transmembrane helix</keyword>
<sequence>FARKWLTAGQMALLWGLVLIRLAMPVGPESSVSLQNLIQAIGQRIPTAESPVEPWRPVIHESPAAAHLSATDLKTPDFNPISESESNSVTTLLPMFTRSLSSILLFLPLIWLTGALCLLLYTVISHWRFTGKINRITASAEERLLQLWFSCCQSVSFHRKVPVVVFDEISQPAVIGLIRPRLLLPVDVTELDENQIKLIMLHELAHLKRRDLWVNWCLFGLRLLHWWNPTYWLAASRYYSLREQSRDAMVLRWMKQQHQNQSQTDCSREYSELLLTLAQRPDAGSRWRISLPVSMLGFLKNPLRKRSLANRLKALRSATVKTHPVQKATILAVIILVAASGLTDADYPPVEKAFDENWLSQLDVDYYSHPSPAGPLILQVFDLTRPLNKIREVSQITADQARRNILLLVQSQLSMQPEPHPIIDRPVAKYQGQNYLIVRAPESMQDEIRTLSEAWAQSGMGPVKLTGIELTSLTDVVDQSVFADLSQDPVPVTLKQRLKLPDESTQTRAEKEQSPLRIAVLTAQQKRELIQKVQNQPNHRETYGPHLKLFNGQKIMQSLVYQPLTLRPYVVRVLEGNPTQSKLKTMLFEEGIRIFLRPTITADQSALHLHTIVQQSEITSEKTFKTHIAGKSVSVKSPDVTTKRCQANVKLKNGYSLLILIPPATKSKFYHYLLLETEVIEKTDAP</sequence>
<dbReference type="PANTHER" id="PTHR34978">
    <property type="entry name" value="POSSIBLE SENSOR-TRANSDUCER PROTEIN BLAR"/>
    <property type="match status" value="1"/>
</dbReference>
<dbReference type="AlphaFoldDB" id="A0A3D3RBC7"/>
<gene>
    <name evidence="3" type="ORF">DIT97_25075</name>
</gene>
<accession>A0A3D3RBC7</accession>
<evidence type="ECO:0000259" key="2">
    <source>
        <dbReference type="Pfam" id="PF05569"/>
    </source>
</evidence>